<dbReference type="AlphaFoldDB" id="A0A6M1LPQ4"/>
<organism evidence="3 4">
    <name type="scientific">Falsiroseomonas algicola</name>
    <dbReference type="NCBI Taxonomy" id="2716930"/>
    <lineage>
        <taxon>Bacteria</taxon>
        <taxon>Pseudomonadati</taxon>
        <taxon>Pseudomonadota</taxon>
        <taxon>Alphaproteobacteria</taxon>
        <taxon>Acetobacterales</taxon>
        <taxon>Roseomonadaceae</taxon>
        <taxon>Falsiroseomonas</taxon>
    </lineage>
</organism>
<keyword evidence="4" id="KW-1185">Reference proteome</keyword>
<dbReference type="PANTHER" id="PTHR30570">
    <property type="entry name" value="PERIPLASMIC PHOSPHATE BINDING COMPONENT OF PHOSPHATE ABC TRANSPORTER"/>
    <property type="match status" value="1"/>
</dbReference>
<dbReference type="InterPro" id="IPR024370">
    <property type="entry name" value="PBP_domain"/>
</dbReference>
<proteinExistence type="predicted"/>
<dbReference type="InterPro" id="IPR050811">
    <property type="entry name" value="Phosphate_ABC_transporter"/>
</dbReference>
<sequence>MPDRDTPPRLPRRALLAAAMAMGAALPLPGARAAGLTLGGTGMAIAITRLLLDEWLRGGGGVPATVLNSLGSAGGLAALRAGRIDIALAGRPLTPAEQAQGLVATTFATNPLAVATHEATPADGVTTAELADALSGELTSWPGGGPLRVVRRDRAEGDWILLSSLSPEIALAVDRAHARPGLATAGTDQENAELLERIQGSFGIISVGQAMAERRRLRLLALDGVAPTLEALVSGRYRLSRALAVVTRGEAPAAAQAFLDFLASPPARALLRAHGYVPVPAEAA</sequence>
<dbReference type="PANTHER" id="PTHR30570:SF1">
    <property type="entry name" value="PHOSPHATE-BINDING PROTEIN PSTS"/>
    <property type="match status" value="1"/>
</dbReference>
<dbReference type="RefSeq" id="WP_164696286.1">
    <property type="nucleotide sequence ID" value="NZ_JAAIKB010000009.1"/>
</dbReference>
<dbReference type="PROSITE" id="PS51318">
    <property type="entry name" value="TAT"/>
    <property type="match status" value="1"/>
</dbReference>
<evidence type="ECO:0000259" key="2">
    <source>
        <dbReference type="Pfam" id="PF12849"/>
    </source>
</evidence>
<comment type="caution">
    <text evidence="3">The sequence shown here is derived from an EMBL/GenBank/DDBJ whole genome shotgun (WGS) entry which is preliminary data.</text>
</comment>
<dbReference type="Proteomes" id="UP000475385">
    <property type="component" value="Unassembled WGS sequence"/>
</dbReference>
<dbReference type="Pfam" id="PF12849">
    <property type="entry name" value="PBP_like_2"/>
    <property type="match status" value="1"/>
</dbReference>
<evidence type="ECO:0000313" key="4">
    <source>
        <dbReference type="Proteomes" id="UP000475385"/>
    </source>
</evidence>
<evidence type="ECO:0000313" key="3">
    <source>
        <dbReference type="EMBL" id="NGM22378.1"/>
    </source>
</evidence>
<protein>
    <submittedName>
        <fullName evidence="3">Solute-binding protein</fullName>
    </submittedName>
</protein>
<gene>
    <name evidence="3" type="ORF">G3576_20335</name>
</gene>
<name>A0A6M1LPQ4_9PROT</name>
<dbReference type="InterPro" id="IPR006311">
    <property type="entry name" value="TAT_signal"/>
</dbReference>
<reference evidence="3 4" key="1">
    <citation type="submission" date="2020-02" db="EMBL/GenBank/DDBJ databases">
        <authorList>
            <person name="Kim H.M."/>
            <person name="Jeon C.O."/>
        </authorList>
    </citation>
    <scope>NUCLEOTIDE SEQUENCE [LARGE SCALE GENOMIC DNA]</scope>
    <source>
        <strain evidence="3 4">PeD5</strain>
    </source>
</reference>
<reference evidence="3 4" key="2">
    <citation type="submission" date="2020-03" db="EMBL/GenBank/DDBJ databases">
        <title>Roseomonas stagni sp. nov., isolated from pond water in Japan.</title>
        <authorList>
            <person name="Furuhata K."/>
            <person name="Miyamoto H."/>
            <person name="Goto K."/>
        </authorList>
    </citation>
    <scope>NUCLEOTIDE SEQUENCE [LARGE SCALE GENOMIC DNA]</scope>
    <source>
        <strain evidence="3 4">PeD5</strain>
    </source>
</reference>
<dbReference type="SUPFAM" id="SSF53850">
    <property type="entry name" value="Periplasmic binding protein-like II"/>
    <property type="match status" value="1"/>
</dbReference>
<keyword evidence="1" id="KW-0732">Signal</keyword>
<evidence type="ECO:0000256" key="1">
    <source>
        <dbReference type="ARBA" id="ARBA00022729"/>
    </source>
</evidence>
<dbReference type="EMBL" id="JAAIKB010000009">
    <property type="protein sequence ID" value="NGM22378.1"/>
    <property type="molecule type" value="Genomic_DNA"/>
</dbReference>
<feature type="domain" description="PBP" evidence="2">
    <location>
        <begin position="61"/>
        <end position="265"/>
    </location>
</feature>
<dbReference type="Gene3D" id="3.40.190.10">
    <property type="entry name" value="Periplasmic binding protein-like II"/>
    <property type="match status" value="2"/>
</dbReference>
<accession>A0A6M1LPQ4</accession>